<dbReference type="AlphaFoldDB" id="A0A9W9PFB5"/>
<dbReference type="GO" id="GO:0016787">
    <property type="term" value="F:hydrolase activity"/>
    <property type="evidence" value="ECO:0007669"/>
    <property type="project" value="InterPro"/>
</dbReference>
<evidence type="ECO:0000259" key="2">
    <source>
        <dbReference type="Pfam" id="PF13472"/>
    </source>
</evidence>
<dbReference type="Proteomes" id="UP001147733">
    <property type="component" value="Unassembled WGS sequence"/>
</dbReference>
<name>A0A9W9PFB5_PENCI</name>
<dbReference type="OrthoDB" id="5041285at2759"/>
<dbReference type="EMBL" id="JAPQKT010000001">
    <property type="protein sequence ID" value="KAJ5243451.1"/>
    <property type="molecule type" value="Genomic_DNA"/>
</dbReference>
<reference evidence="3" key="2">
    <citation type="journal article" date="2023" name="IMA Fungus">
        <title>Comparative genomic study of the Penicillium genus elucidates a diverse pangenome and 15 lateral gene transfer events.</title>
        <authorList>
            <person name="Petersen C."/>
            <person name="Sorensen T."/>
            <person name="Nielsen M.R."/>
            <person name="Sondergaard T.E."/>
            <person name="Sorensen J.L."/>
            <person name="Fitzpatrick D.A."/>
            <person name="Frisvad J.C."/>
            <person name="Nielsen K.L."/>
        </authorList>
    </citation>
    <scope>NUCLEOTIDE SEQUENCE</scope>
    <source>
        <strain evidence="3">IBT 23319</strain>
    </source>
</reference>
<gene>
    <name evidence="3" type="ORF">N7469_001778</name>
</gene>
<evidence type="ECO:0000313" key="3">
    <source>
        <dbReference type="EMBL" id="KAJ5243451.1"/>
    </source>
</evidence>
<dbReference type="Gene3D" id="3.40.50.1110">
    <property type="entry name" value="SGNH hydrolase"/>
    <property type="match status" value="1"/>
</dbReference>
<accession>A0A9W9PFB5</accession>
<comment type="caution">
    <text evidence="3">The sequence shown here is derived from an EMBL/GenBank/DDBJ whole genome shotgun (WGS) entry which is preliminary data.</text>
</comment>
<feature type="signal peptide" evidence="1">
    <location>
        <begin position="1"/>
        <end position="17"/>
    </location>
</feature>
<protein>
    <recommendedName>
        <fullName evidence="2">SGNH hydrolase-type esterase domain-containing protein</fullName>
    </recommendedName>
</protein>
<sequence length="268" mass="28884">MMKFMLVSLFALSPVLGAPLPTALSEKSSSKPPFFVLAGDSTTAKQTSGGGGWGDGFLNTTLFNGASGRNYGHNGATTVSFRAGGDWSEVLNTVRSVKADYSPFVTIQFGHNDQKPTANISLDEYTKNLEDFVAEASDAGATPILVTPLSRRNYENSTGKPAIIQSLSNETKATITAARRSDAIYINLNKRSTDYLNAIGPEKAYTYNLNADDRTHLNLGGSIVFGGIVAELIGIYRPELKGQGFIHVDEELESDIGKGIYYWPRGIN</sequence>
<proteinExistence type="predicted"/>
<dbReference type="PANTHER" id="PTHR43695:SF2">
    <property type="entry name" value="PUTATIVE (AFU_ORTHOLOGUE AFUA_2G17250)-RELATED"/>
    <property type="match status" value="1"/>
</dbReference>
<keyword evidence="4" id="KW-1185">Reference proteome</keyword>
<dbReference type="InterPro" id="IPR036514">
    <property type="entry name" value="SGNH_hydro_sf"/>
</dbReference>
<keyword evidence="1" id="KW-0732">Signal</keyword>
<dbReference type="SUPFAM" id="SSF52266">
    <property type="entry name" value="SGNH hydrolase"/>
    <property type="match status" value="1"/>
</dbReference>
<evidence type="ECO:0000256" key="1">
    <source>
        <dbReference type="SAM" id="SignalP"/>
    </source>
</evidence>
<dbReference type="CDD" id="cd01821">
    <property type="entry name" value="Rhamnogalacturan_acetylesterase_like"/>
    <property type="match status" value="1"/>
</dbReference>
<dbReference type="InterPro" id="IPR037459">
    <property type="entry name" value="RhgT-like"/>
</dbReference>
<evidence type="ECO:0000313" key="4">
    <source>
        <dbReference type="Proteomes" id="UP001147733"/>
    </source>
</evidence>
<organism evidence="3 4">
    <name type="scientific">Penicillium citrinum</name>
    <dbReference type="NCBI Taxonomy" id="5077"/>
    <lineage>
        <taxon>Eukaryota</taxon>
        <taxon>Fungi</taxon>
        <taxon>Dikarya</taxon>
        <taxon>Ascomycota</taxon>
        <taxon>Pezizomycotina</taxon>
        <taxon>Eurotiomycetes</taxon>
        <taxon>Eurotiomycetidae</taxon>
        <taxon>Eurotiales</taxon>
        <taxon>Aspergillaceae</taxon>
        <taxon>Penicillium</taxon>
    </lineage>
</organism>
<dbReference type="GeneID" id="81379865"/>
<feature type="chain" id="PRO_5040782309" description="SGNH hydrolase-type esterase domain-containing protein" evidence="1">
    <location>
        <begin position="18"/>
        <end position="268"/>
    </location>
</feature>
<dbReference type="Pfam" id="PF13472">
    <property type="entry name" value="Lipase_GDSL_2"/>
    <property type="match status" value="1"/>
</dbReference>
<dbReference type="InterPro" id="IPR013830">
    <property type="entry name" value="SGNH_hydro"/>
</dbReference>
<dbReference type="PANTHER" id="PTHR43695">
    <property type="entry name" value="PUTATIVE (AFU_ORTHOLOGUE AFUA_2G17250)-RELATED"/>
    <property type="match status" value="1"/>
</dbReference>
<dbReference type="RefSeq" id="XP_056506455.1">
    <property type="nucleotide sequence ID" value="XM_056640698.1"/>
</dbReference>
<reference evidence="3" key="1">
    <citation type="submission" date="2022-11" db="EMBL/GenBank/DDBJ databases">
        <authorList>
            <person name="Petersen C."/>
        </authorList>
    </citation>
    <scope>NUCLEOTIDE SEQUENCE</scope>
    <source>
        <strain evidence="3">IBT 23319</strain>
    </source>
</reference>
<feature type="domain" description="SGNH hydrolase-type esterase" evidence="2">
    <location>
        <begin position="38"/>
        <end position="219"/>
    </location>
</feature>